<evidence type="ECO:0000313" key="4">
    <source>
        <dbReference type="EMBL" id="GGY30402.1"/>
    </source>
</evidence>
<dbReference type="CDD" id="cd02209">
    <property type="entry name" value="cupin_XRE_C"/>
    <property type="match status" value="1"/>
</dbReference>
<dbReference type="Proteomes" id="UP000292307">
    <property type="component" value="Chromosome"/>
</dbReference>
<dbReference type="RefSeq" id="WP_131144961.1">
    <property type="nucleotide sequence ID" value="NZ_BMWV01000002.1"/>
</dbReference>
<feature type="region of interest" description="Disordered" evidence="2">
    <location>
        <begin position="1"/>
        <end position="25"/>
    </location>
</feature>
<dbReference type="Gene3D" id="1.10.260.40">
    <property type="entry name" value="lambda repressor-like DNA-binding domains"/>
    <property type="match status" value="1"/>
</dbReference>
<evidence type="ECO:0000313" key="6">
    <source>
        <dbReference type="Proteomes" id="UP000292307"/>
    </source>
</evidence>
<dbReference type="GO" id="GO:0003700">
    <property type="term" value="F:DNA-binding transcription factor activity"/>
    <property type="evidence" value="ECO:0007669"/>
    <property type="project" value="TreeGrafter"/>
</dbReference>
<dbReference type="InterPro" id="IPR050807">
    <property type="entry name" value="TransReg_Diox_bact_type"/>
</dbReference>
<dbReference type="InterPro" id="IPR013096">
    <property type="entry name" value="Cupin_2"/>
</dbReference>
<dbReference type="PANTHER" id="PTHR46797:SF20">
    <property type="entry name" value="BLR4304 PROTEIN"/>
    <property type="match status" value="1"/>
</dbReference>
<dbReference type="SMART" id="SM00530">
    <property type="entry name" value="HTH_XRE"/>
    <property type="match status" value="1"/>
</dbReference>
<organism evidence="4 7">
    <name type="scientific">Pseudoduganella albidiflava</name>
    <dbReference type="NCBI Taxonomy" id="321983"/>
    <lineage>
        <taxon>Bacteria</taxon>
        <taxon>Pseudomonadati</taxon>
        <taxon>Pseudomonadota</taxon>
        <taxon>Betaproteobacteria</taxon>
        <taxon>Burkholderiales</taxon>
        <taxon>Oxalobacteraceae</taxon>
        <taxon>Telluria group</taxon>
        <taxon>Pseudoduganella</taxon>
    </lineage>
</organism>
<dbReference type="EMBL" id="BMWV01000002">
    <property type="protein sequence ID" value="GGY30402.1"/>
    <property type="molecule type" value="Genomic_DNA"/>
</dbReference>
<dbReference type="InterPro" id="IPR011051">
    <property type="entry name" value="RmlC_Cupin_sf"/>
</dbReference>
<protein>
    <submittedName>
        <fullName evidence="4 5">Transcriptional regulator</fullName>
    </submittedName>
</protein>
<keyword evidence="6" id="KW-1185">Reference proteome</keyword>
<accession>A0A411WVK9</accession>
<dbReference type="EMBL" id="CP036401">
    <property type="protein sequence ID" value="QBI00833.1"/>
    <property type="molecule type" value="Genomic_DNA"/>
</dbReference>
<dbReference type="AlphaFoldDB" id="A0A411WVK9"/>
<reference evidence="4" key="1">
    <citation type="journal article" date="2014" name="Int. J. Syst. Evol. Microbiol.">
        <title>Complete genome sequence of Corynebacterium casei LMG S-19264T (=DSM 44701T), isolated from a smear-ripened cheese.</title>
        <authorList>
            <consortium name="US DOE Joint Genome Institute (JGI-PGF)"/>
            <person name="Walter F."/>
            <person name="Albersmeier A."/>
            <person name="Kalinowski J."/>
            <person name="Ruckert C."/>
        </authorList>
    </citation>
    <scope>NUCLEOTIDE SEQUENCE</scope>
    <source>
        <strain evidence="4">KCTC 12343</strain>
    </source>
</reference>
<evidence type="ECO:0000313" key="5">
    <source>
        <dbReference type="EMBL" id="QBI00833.1"/>
    </source>
</evidence>
<dbReference type="SUPFAM" id="SSF51182">
    <property type="entry name" value="RmlC-like cupins"/>
    <property type="match status" value="1"/>
</dbReference>
<name>A0A411WVK9_9BURK</name>
<dbReference type="Gene3D" id="2.60.120.10">
    <property type="entry name" value="Jelly Rolls"/>
    <property type="match status" value="1"/>
</dbReference>
<dbReference type="Pfam" id="PF01381">
    <property type="entry name" value="HTH_3"/>
    <property type="match status" value="1"/>
</dbReference>
<reference evidence="5 6" key="2">
    <citation type="submission" date="2019-02" db="EMBL/GenBank/DDBJ databases">
        <title>Draft Genome Sequences of Six Type Strains of the Genus Massilia.</title>
        <authorList>
            <person name="Miess H."/>
            <person name="Frediansyhah A."/>
            <person name="Gross H."/>
        </authorList>
    </citation>
    <scope>NUCLEOTIDE SEQUENCE [LARGE SCALE GENOMIC DNA]</scope>
    <source>
        <strain evidence="5 6">DSM 17472</strain>
    </source>
</reference>
<dbReference type="CDD" id="cd00093">
    <property type="entry name" value="HTH_XRE"/>
    <property type="match status" value="1"/>
</dbReference>
<dbReference type="Proteomes" id="UP000628442">
    <property type="component" value="Unassembled WGS sequence"/>
</dbReference>
<dbReference type="SUPFAM" id="SSF47413">
    <property type="entry name" value="lambda repressor-like DNA-binding domains"/>
    <property type="match status" value="1"/>
</dbReference>
<evidence type="ECO:0000256" key="2">
    <source>
        <dbReference type="SAM" id="MobiDB-lite"/>
    </source>
</evidence>
<evidence type="ECO:0000256" key="1">
    <source>
        <dbReference type="ARBA" id="ARBA00023125"/>
    </source>
</evidence>
<gene>
    <name evidence="5" type="ORF">EYF70_08220</name>
    <name evidence="4" type="ORF">GCM10007387_10080</name>
</gene>
<feature type="domain" description="HTH cro/C1-type" evidence="3">
    <location>
        <begin position="23"/>
        <end position="77"/>
    </location>
</feature>
<dbReference type="OrthoDB" id="9805356at2"/>
<proteinExistence type="predicted"/>
<dbReference type="PANTHER" id="PTHR46797">
    <property type="entry name" value="HTH-TYPE TRANSCRIPTIONAL REGULATOR"/>
    <property type="match status" value="1"/>
</dbReference>
<dbReference type="GO" id="GO:0003677">
    <property type="term" value="F:DNA binding"/>
    <property type="evidence" value="ECO:0007669"/>
    <property type="project" value="UniProtKB-KW"/>
</dbReference>
<keyword evidence="1" id="KW-0238">DNA-binding</keyword>
<dbReference type="InterPro" id="IPR010982">
    <property type="entry name" value="Lambda_DNA-bd_dom_sf"/>
</dbReference>
<dbReference type="Pfam" id="PF07883">
    <property type="entry name" value="Cupin_2"/>
    <property type="match status" value="1"/>
</dbReference>
<dbReference type="InterPro" id="IPR014710">
    <property type="entry name" value="RmlC-like_jellyroll"/>
</dbReference>
<evidence type="ECO:0000259" key="3">
    <source>
        <dbReference type="PROSITE" id="PS50943"/>
    </source>
</evidence>
<dbReference type="GO" id="GO:0005829">
    <property type="term" value="C:cytosol"/>
    <property type="evidence" value="ECO:0007669"/>
    <property type="project" value="TreeGrafter"/>
</dbReference>
<dbReference type="PROSITE" id="PS50943">
    <property type="entry name" value="HTH_CROC1"/>
    <property type="match status" value="1"/>
</dbReference>
<evidence type="ECO:0000313" key="7">
    <source>
        <dbReference type="Proteomes" id="UP000628442"/>
    </source>
</evidence>
<sequence>MSKSTKPDAASPANPAGELGKSLRELRKQRGMTLSEASERAGLPVSTLSKIENNRMSVSYDKMLRISRALGVDIGQLFSPEPSVAPPAGPAPSGRRSITRAGSGYAIETPNYAHLYPAADLLNKRIVPIIAEIRARTLKEFGELIRHPGEEYAYVLEGTVELHTELYAPVRLAQGDSIYFDSGMGHAYLAVGEGACKVLSICSGDAEHLIESRPDIL</sequence>
<reference evidence="4" key="3">
    <citation type="submission" date="2022-12" db="EMBL/GenBank/DDBJ databases">
        <authorList>
            <person name="Sun Q."/>
            <person name="Kim S."/>
        </authorList>
    </citation>
    <scope>NUCLEOTIDE SEQUENCE</scope>
    <source>
        <strain evidence="4">KCTC 12343</strain>
    </source>
</reference>
<dbReference type="InterPro" id="IPR001387">
    <property type="entry name" value="Cro/C1-type_HTH"/>
</dbReference>